<dbReference type="Proteomes" id="UP001595793">
    <property type="component" value="Unassembled WGS sequence"/>
</dbReference>
<dbReference type="EMBL" id="JBHSAS010000006">
    <property type="protein sequence ID" value="MFC4028297.1"/>
    <property type="molecule type" value="Genomic_DNA"/>
</dbReference>
<proteinExistence type="predicted"/>
<protein>
    <submittedName>
        <fullName evidence="3">DUF805 domain-containing protein</fullName>
    </submittedName>
</protein>
<reference evidence="3" key="3">
    <citation type="submission" date="2024-09" db="EMBL/GenBank/DDBJ databases">
        <authorList>
            <person name="Sun Q."/>
            <person name="Mori K."/>
        </authorList>
    </citation>
    <scope>NUCLEOTIDE SEQUENCE</scope>
    <source>
        <strain evidence="3">CECT 9128</strain>
    </source>
</reference>
<evidence type="ECO:0000313" key="4">
    <source>
        <dbReference type="Proteomes" id="UP001595793"/>
    </source>
</evidence>
<gene>
    <name evidence="2" type="ORF">ACFOS1_12820</name>
    <name evidence="3" type="ORF">ACFOS1_14145</name>
</gene>
<feature type="transmembrane region" description="Helical" evidence="1">
    <location>
        <begin position="84"/>
        <end position="104"/>
    </location>
</feature>
<organism evidence="3 4">
    <name type="scientific">Zunongwangia endophytica</name>
    <dbReference type="NCBI Taxonomy" id="1808945"/>
    <lineage>
        <taxon>Bacteria</taxon>
        <taxon>Pseudomonadati</taxon>
        <taxon>Bacteroidota</taxon>
        <taxon>Flavobacteriia</taxon>
        <taxon>Flavobacteriales</taxon>
        <taxon>Flavobacteriaceae</taxon>
        <taxon>Zunongwangia</taxon>
    </lineage>
</organism>
<dbReference type="RefSeq" id="WP_290230912.1">
    <property type="nucleotide sequence ID" value="NZ_JAUFPZ010000002.1"/>
</dbReference>
<feature type="transmembrane region" description="Helical" evidence="1">
    <location>
        <begin position="54"/>
        <end position="72"/>
    </location>
</feature>
<dbReference type="Pfam" id="PF05656">
    <property type="entry name" value="DUF805"/>
    <property type="match status" value="1"/>
</dbReference>
<feature type="transmembrane region" description="Helical" evidence="1">
    <location>
        <begin position="23"/>
        <end position="48"/>
    </location>
</feature>
<accession>A0ABV8HCM5</accession>
<keyword evidence="1" id="KW-1133">Transmembrane helix</keyword>
<keyword evidence="1" id="KW-0812">Transmembrane</keyword>
<sequence length="127" mass="14672">MKWYLKVFRQYSDFKGRARRKEYFMFGLINAIFSICCMLLSFCLSNWLETPAFIGIYVLYMLASLLPSLAVSVRRLHDIGKSGWMLLVGFIPLVGSIWMLILLITDSEPSDNQYGPNPKEDVVLEHI</sequence>
<name>A0ABV8HCM5_9FLAO</name>
<dbReference type="PANTHER" id="PTHR34980">
    <property type="entry name" value="INNER MEMBRANE PROTEIN-RELATED-RELATED"/>
    <property type="match status" value="1"/>
</dbReference>
<dbReference type="InterPro" id="IPR008523">
    <property type="entry name" value="DUF805"/>
</dbReference>
<evidence type="ECO:0000313" key="3">
    <source>
        <dbReference type="EMBL" id="MFC4028554.1"/>
    </source>
</evidence>
<reference evidence="3" key="1">
    <citation type="journal article" date="2014" name="Int. J. Syst. Evol. Microbiol.">
        <title>Complete genome of a new Firmicutes species belonging to the dominant human colonic microbiota ('Ruminococcus bicirculans') reveals two chromosomes and a selective capacity to utilize plant glucans.</title>
        <authorList>
            <consortium name="NISC Comparative Sequencing Program"/>
            <person name="Wegmann U."/>
            <person name="Louis P."/>
            <person name="Goesmann A."/>
            <person name="Henrissat B."/>
            <person name="Duncan S.H."/>
            <person name="Flint H.J."/>
        </authorList>
    </citation>
    <scope>NUCLEOTIDE SEQUENCE</scope>
    <source>
        <strain evidence="3">CECT 9128</strain>
    </source>
</reference>
<evidence type="ECO:0000256" key="1">
    <source>
        <dbReference type="SAM" id="Phobius"/>
    </source>
</evidence>
<comment type="caution">
    <text evidence="3">The sequence shown here is derived from an EMBL/GenBank/DDBJ whole genome shotgun (WGS) entry which is preliminary data.</text>
</comment>
<keyword evidence="4" id="KW-1185">Reference proteome</keyword>
<dbReference type="EMBL" id="JBHSAS010000011">
    <property type="protein sequence ID" value="MFC4028554.1"/>
    <property type="molecule type" value="Genomic_DNA"/>
</dbReference>
<keyword evidence="1" id="KW-0472">Membrane</keyword>
<reference evidence="4" key="2">
    <citation type="journal article" date="2019" name="Int. J. Syst. Evol. Microbiol.">
        <title>The Global Catalogue of Microorganisms (GCM) 10K type strain sequencing project: providing services to taxonomists for standard genome sequencing and annotation.</title>
        <authorList>
            <consortium name="The Broad Institute Genomics Platform"/>
            <consortium name="The Broad Institute Genome Sequencing Center for Infectious Disease"/>
            <person name="Wu L."/>
            <person name="Ma J."/>
        </authorList>
    </citation>
    <scope>NUCLEOTIDE SEQUENCE [LARGE SCALE GENOMIC DNA]</scope>
    <source>
        <strain evidence="4">CECT 9128</strain>
    </source>
</reference>
<evidence type="ECO:0000313" key="2">
    <source>
        <dbReference type="EMBL" id="MFC4028297.1"/>
    </source>
</evidence>
<dbReference type="PANTHER" id="PTHR34980:SF2">
    <property type="entry name" value="INNER MEMBRANE PROTEIN YHAH-RELATED"/>
    <property type="match status" value="1"/>
</dbReference>